<evidence type="ECO:0000313" key="2">
    <source>
        <dbReference type="EMBL" id="MDW2633124.1"/>
    </source>
</evidence>
<gene>
    <name evidence="2" type="ORF">RYZ90_04555</name>
</gene>
<dbReference type="AlphaFoldDB" id="A0ABD5GY88"/>
<comment type="caution">
    <text evidence="2">The sequence shown here is derived from an EMBL/GenBank/DDBJ whole genome shotgun (WGS) entry which is preliminary data.</text>
</comment>
<evidence type="ECO:0000256" key="1">
    <source>
        <dbReference type="SAM" id="MobiDB-lite"/>
    </source>
</evidence>
<reference evidence="2 3" key="1">
    <citation type="submission" date="2023-10" db="EMBL/GenBank/DDBJ databases">
        <title>Fecal carriage and genetic characteristics of carbapenem-resistant Enterobacterales among healthy adults from four provinces of China.</title>
        <authorList>
            <person name="Li Y."/>
            <person name="Zhang R."/>
        </authorList>
    </citation>
    <scope>NUCLEOTIDE SEQUENCE [LARGE SCALE GENOMIC DNA]</scope>
    <source>
        <strain evidence="2 3">HN-71</strain>
    </source>
</reference>
<feature type="region of interest" description="Disordered" evidence="1">
    <location>
        <begin position="411"/>
        <end position="445"/>
    </location>
</feature>
<proteinExistence type="predicted"/>
<dbReference type="EMBL" id="JAWPAZ010000001">
    <property type="protein sequence ID" value="MDW2633124.1"/>
    <property type="molecule type" value="Genomic_DNA"/>
</dbReference>
<organism evidence="2 3">
    <name type="scientific">Citrobacter portucalensis</name>
    <dbReference type="NCBI Taxonomy" id="1639133"/>
    <lineage>
        <taxon>Bacteria</taxon>
        <taxon>Pseudomonadati</taxon>
        <taxon>Pseudomonadota</taxon>
        <taxon>Gammaproteobacteria</taxon>
        <taxon>Enterobacterales</taxon>
        <taxon>Enterobacteriaceae</taxon>
        <taxon>Citrobacter</taxon>
        <taxon>Citrobacter freundii complex</taxon>
    </lineage>
</organism>
<sequence>MKIEYIVTCDKTSKFINNADKIKQLISLDDEIQSEDKISFVYDKVSFKIDVAIIQSKDQTKNYFNITLAIDNKVTDAVAQKITKLNRKLNIIFNDVFKHRPKILWNDLDSYYSTKAYPLIKDIENLMRKVLTKLLISNNGFSWEKENVPEQFRNKSSMNKGRDLEVNYLSGLDFIDLTVMIFQKYSHVNNDVLYQKIESTSDLQELEKIKELLPKSNWERYLSEHIGYEETQLIEDWKSLYRLRCAVAHNTGFSSSDYTEVESLINKIKPILEITLEKTESRVSPPVHEQSSSESDNVNSDNDEGKVIVQEEVNMSSGLEESLKTVNDDFGKVIFDLNKPIGKGVVNHYLKLKSDYYPVRSSTNWQDRFETDLFDNLIIKETHDLEPKNLELIIKLKNDYAKDMQLVNVKKDDKDAYPQNSDSKSNGCNEGLENHDRKNKHSNKK</sequence>
<feature type="compositionally biased region" description="Polar residues" evidence="1">
    <location>
        <begin position="418"/>
        <end position="428"/>
    </location>
</feature>
<dbReference type="RefSeq" id="WP_318061301.1">
    <property type="nucleotide sequence ID" value="NZ_JAWPAZ010000001.1"/>
</dbReference>
<feature type="region of interest" description="Disordered" evidence="1">
    <location>
        <begin position="279"/>
        <end position="304"/>
    </location>
</feature>
<accession>A0ABD5GY88</accession>
<dbReference type="Proteomes" id="UP001269984">
    <property type="component" value="Unassembled WGS sequence"/>
</dbReference>
<protein>
    <submittedName>
        <fullName evidence="2">HEPN domain-containing protein</fullName>
    </submittedName>
</protein>
<name>A0ABD5GY88_9ENTR</name>
<evidence type="ECO:0000313" key="3">
    <source>
        <dbReference type="Proteomes" id="UP001269984"/>
    </source>
</evidence>
<feature type="compositionally biased region" description="Low complexity" evidence="1">
    <location>
        <begin position="289"/>
        <end position="300"/>
    </location>
</feature>